<protein>
    <recommendedName>
        <fullName evidence="6">Protein-serine/threonine kinase</fullName>
        <ecNumber evidence="6">2.7.11.-</ecNumber>
    </recommendedName>
</protein>
<name>A0A0D2L0A9_9CHLO</name>
<proteinExistence type="inferred from homology"/>
<keyword evidence="1 6" id="KW-0808">Transferase</keyword>
<keyword evidence="6" id="KW-0496">Mitochondrion</keyword>
<feature type="domain" description="Branched-chain alpha-ketoacid dehydrogenase kinase/Pyruvate dehydrogenase kinase N-terminal" evidence="7">
    <location>
        <begin position="61"/>
        <end position="121"/>
    </location>
</feature>
<organism evidence="8 9">
    <name type="scientific">Monoraphidium neglectum</name>
    <dbReference type="NCBI Taxonomy" id="145388"/>
    <lineage>
        <taxon>Eukaryota</taxon>
        <taxon>Viridiplantae</taxon>
        <taxon>Chlorophyta</taxon>
        <taxon>core chlorophytes</taxon>
        <taxon>Chlorophyceae</taxon>
        <taxon>CS clade</taxon>
        <taxon>Sphaeropleales</taxon>
        <taxon>Selenastraceae</taxon>
        <taxon>Monoraphidium</taxon>
    </lineage>
</organism>
<evidence type="ECO:0000259" key="7">
    <source>
        <dbReference type="Pfam" id="PF10436"/>
    </source>
</evidence>
<evidence type="ECO:0000256" key="4">
    <source>
        <dbReference type="ARBA" id="ARBA00022840"/>
    </source>
</evidence>
<evidence type="ECO:0000313" key="9">
    <source>
        <dbReference type="Proteomes" id="UP000054498"/>
    </source>
</evidence>
<dbReference type="SUPFAM" id="SSF69012">
    <property type="entry name" value="alpha-ketoacid dehydrogenase kinase, N-terminal domain"/>
    <property type="match status" value="1"/>
</dbReference>
<keyword evidence="4 6" id="KW-0067">ATP-binding</keyword>
<comment type="subcellular location">
    <subcellularLocation>
        <location evidence="6">Mitochondrion matrix</location>
    </subcellularLocation>
</comment>
<dbReference type="InterPro" id="IPR036784">
    <property type="entry name" value="AK/P_DHK_N_sf"/>
</dbReference>
<comment type="catalytic activity">
    <reaction evidence="5">
        <text>L-seryl-[pyruvate dehydrogenase E1 alpha subunit] + ATP = O-phospho-L-seryl-[pyruvate dehydrogenase E1 alpha subunit] + ADP + H(+)</text>
        <dbReference type="Rhea" id="RHEA:23052"/>
        <dbReference type="Rhea" id="RHEA-COMP:13689"/>
        <dbReference type="Rhea" id="RHEA-COMP:13690"/>
        <dbReference type="ChEBI" id="CHEBI:15378"/>
        <dbReference type="ChEBI" id="CHEBI:29999"/>
        <dbReference type="ChEBI" id="CHEBI:30616"/>
        <dbReference type="ChEBI" id="CHEBI:83421"/>
        <dbReference type="ChEBI" id="CHEBI:456216"/>
        <dbReference type="EC" id="2.7.11.2"/>
    </reaction>
</comment>
<dbReference type="AlphaFoldDB" id="A0A0D2L0A9"/>
<dbReference type="STRING" id="145388.A0A0D2L0A9"/>
<evidence type="ECO:0000256" key="2">
    <source>
        <dbReference type="ARBA" id="ARBA00022741"/>
    </source>
</evidence>
<reference evidence="8 9" key="1">
    <citation type="journal article" date="2013" name="BMC Genomics">
        <title>Reconstruction of the lipid metabolism for the microalga Monoraphidium neglectum from its genome sequence reveals characteristics suitable for biofuel production.</title>
        <authorList>
            <person name="Bogen C."/>
            <person name="Al-Dilaimi A."/>
            <person name="Albersmeier A."/>
            <person name="Wichmann J."/>
            <person name="Grundmann M."/>
            <person name="Rupp O."/>
            <person name="Lauersen K.J."/>
            <person name="Blifernez-Klassen O."/>
            <person name="Kalinowski J."/>
            <person name="Goesmann A."/>
            <person name="Mussgnug J.H."/>
            <person name="Kruse O."/>
        </authorList>
    </citation>
    <scope>NUCLEOTIDE SEQUENCE [LARGE SCALE GENOMIC DNA]</scope>
    <source>
        <strain evidence="8 9">SAG 48.87</strain>
    </source>
</reference>
<dbReference type="EC" id="2.7.11.-" evidence="6"/>
<dbReference type="EMBL" id="KK101443">
    <property type="protein sequence ID" value="KIZ00869.1"/>
    <property type="molecule type" value="Genomic_DNA"/>
</dbReference>
<dbReference type="PANTHER" id="PTHR11947:SF3">
    <property type="entry name" value="[PYRUVATE DEHYDROGENASE (ACETYL-TRANSFERRING)] KINASE, MITOCHONDRIAL"/>
    <property type="match status" value="1"/>
</dbReference>
<evidence type="ECO:0000256" key="1">
    <source>
        <dbReference type="ARBA" id="ARBA00022679"/>
    </source>
</evidence>
<comment type="similarity">
    <text evidence="6">Belongs to the PDK/BCKDK protein kinase family.</text>
</comment>
<dbReference type="OrthoDB" id="1920242at2759"/>
<dbReference type="Gene3D" id="1.20.140.20">
    <property type="entry name" value="Alpha-ketoacid/pyruvate dehydrogenase kinase, N-terminal domain"/>
    <property type="match status" value="1"/>
</dbReference>
<keyword evidence="8" id="KW-0670">Pyruvate</keyword>
<dbReference type="Pfam" id="PF10436">
    <property type="entry name" value="BCDHK_Adom3"/>
    <property type="match status" value="1"/>
</dbReference>
<dbReference type="GO" id="GO:0010906">
    <property type="term" value="P:regulation of glucose metabolic process"/>
    <property type="evidence" value="ECO:0007669"/>
    <property type="project" value="TreeGrafter"/>
</dbReference>
<sequence>MAALPASVAMASAAGAAARAAVRAAAAGASVAHSGTRLSDAVPREIVDDIFAHALKKQTGVSLKYMLDFGANPIERQLVLSAQFLQKELPVRLAHRVAELENLPYGLSSKPQVLKQLCMYAGMLIMRACTRA</sequence>
<accession>A0A0D2L0A9</accession>
<evidence type="ECO:0000313" key="8">
    <source>
        <dbReference type="EMBL" id="KIZ00869.1"/>
    </source>
</evidence>
<dbReference type="Proteomes" id="UP000054498">
    <property type="component" value="Unassembled WGS sequence"/>
</dbReference>
<evidence type="ECO:0000256" key="5">
    <source>
        <dbReference type="ARBA" id="ARBA00048201"/>
    </source>
</evidence>
<dbReference type="InterPro" id="IPR018955">
    <property type="entry name" value="BCDHK/PDK_N"/>
</dbReference>
<dbReference type="PANTHER" id="PTHR11947">
    <property type="entry name" value="PYRUVATE DEHYDROGENASE KINASE"/>
    <property type="match status" value="1"/>
</dbReference>
<keyword evidence="9" id="KW-1185">Reference proteome</keyword>
<evidence type="ECO:0000256" key="6">
    <source>
        <dbReference type="RuleBase" id="RU366032"/>
    </source>
</evidence>
<dbReference type="GO" id="GO:0004740">
    <property type="term" value="F:pyruvate dehydrogenase (acetyl-transferring) kinase activity"/>
    <property type="evidence" value="ECO:0007669"/>
    <property type="project" value="UniProtKB-EC"/>
</dbReference>
<dbReference type="GO" id="GO:0005524">
    <property type="term" value="F:ATP binding"/>
    <property type="evidence" value="ECO:0007669"/>
    <property type="project" value="UniProtKB-UniRule"/>
</dbReference>
<dbReference type="InterPro" id="IPR039028">
    <property type="entry name" value="BCKD/PDK"/>
</dbReference>
<dbReference type="GO" id="GO:0005759">
    <property type="term" value="C:mitochondrial matrix"/>
    <property type="evidence" value="ECO:0007669"/>
    <property type="project" value="UniProtKB-SubCell"/>
</dbReference>
<keyword evidence="2 6" id="KW-0547">Nucleotide-binding</keyword>
<dbReference type="RefSeq" id="XP_013899888.1">
    <property type="nucleotide sequence ID" value="XM_014044434.1"/>
</dbReference>
<keyword evidence="3 6" id="KW-0418">Kinase</keyword>
<gene>
    <name evidence="8" type="ORF">MNEG_7091</name>
</gene>
<dbReference type="GeneID" id="25739967"/>
<dbReference type="KEGG" id="mng:MNEG_7091"/>
<evidence type="ECO:0000256" key="3">
    <source>
        <dbReference type="ARBA" id="ARBA00022777"/>
    </source>
</evidence>